<dbReference type="Proteomes" id="UP001159428">
    <property type="component" value="Unassembled WGS sequence"/>
</dbReference>
<feature type="signal peptide" evidence="2">
    <location>
        <begin position="1"/>
        <end position="25"/>
    </location>
</feature>
<sequence length="100" mass="10696">MKIALYLIGAAWMVYVIVDAGKGKAHNNKGSHKSSHDEGHKLPCTADEIKATMCLNGTCFALEPGPGSRSIGCHCEEGFTGSRCQYQSVDPDLLETEPGN</sequence>
<feature type="domain" description="EGF-like" evidence="3">
    <location>
        <begin position="45"/>
        <end position="85"/>
    </location>
</feature>
<dbReference type="AlphaFoldDB" id="A0AAU9WTU0"/>
<keyword evidence="2" id="KW-0732">Signal</keyword>
<dbReference type="PROSITE" id="PS50026">
    <property type="entry name" value="EGF_3"/>
    <property type="match status" value="1"/>
</dbReference>
<dbReference type="EMBL" id="CALNXJ010000021">
    <property type="protein sequence ID" value="CAH3125625.1"/>
    <property type="molecule type" value="Genomic_DNA"/>
</dbReference>
<evidence type="ECO:0000256" key="2">
    <source>
        <dbReference type="SAM" id="SignalP"/>
    </source>
</evidence>
<reference evidence="4 5" key="1">
    <citation type="submission" date="2022-05" db="EMBL/GenBank/DDBJ databases">
        <authorList>
            <consortium name="Genoscope - CEA"/>
            <person name="William W."/>
        </authorList>
    </citation>
    <scope>NUCLEOTIDE SEQUENCE [LARGE SCALE GENOMIC DNA]</scope>
</reference>
<accession>A0AAU9WTU0</accession>
<keyword evidence="5" id="KW-1185">Reference proteome</keyword>
<comment type="caution">
    <text evidence="1">Lacks conserved residue(s) required for the propagation of feature annotation.</text>
</comment>
<protein>
    <recommendedName>
        <fullName evidence="3">EGF-like domain-containing protein</fullName>
    </recommendedName>
</protein>
<evidence type="ECO:0000259" key="3">
    <source>
        <dbReference type="PROSITE" id="PS50026"/>
    </source>
</evidence>
<evidence type="ECO:0000313" key="4">
    <source>
        <dbReference type="EMBL" id="CAH3125625.1"/>
    </source>
</evidence>
<comment type="caution">
    <text evidence="4">The sequence shown here is derived from an EMBL/GenBank/DDBJ whole genome shotgun (WGS) entry which is preliminary data.</text>
</comment>
<name>A0AAU9WTU0_9CNID</name>
<keyword evidence="1" id="KW-1015">Disulfide bond</keyword>
<gene>
    <name evidence="4" type="ORF">PMEA_00012192</name>
</gene>
<dbReference type="InterPro" id="IPR000742">
    <property type="entry name" value="EGF"/>
</dbReference>
<dbReference type="Gene3D" id="2.10.25.10">
    <property type="entry name" value="Laminin"/>
    <property type="match status" value="1"/>
</dbReference>
<feature type="chain" id="PRO_5043728945" description="EGF-like domain-containing protein" evidence="2">
    <location>
        <begin position="26"/>
        <end position="100"/>
    </location>
</feature>
<keyword evidence="1" id="KW-0245">EGF-like domain</keyword>
<dbReference type="PROSITE" id="PS00022">
    <property type="entry name" value="EGF_1"/>
    <property type="match status" value="1"/>
</dbReference>
<feature type="disulfide bond" evidence="1">
    <location>
        <begin position="75"/>
        <end position="84"/>
    </location>
</feature>
<organism evidence="4 5">
    <name type="scientific">Pocillopora meandrina</name>
    <dbReference type="NCBI Taxonomy" id="46732"/>
    <lineage>
        <taxon>Eukaryota</taxon>
        <taxon>Metazoa</taxon>
        <taxon>Cnidaria</taxon>
        <taxon>Anthozoa</taxon>
        <taxon>Hexacorallia</taxon>
        <taxon>Scleractinia</taxon>
        <taxon>Astrocoeniina</taxon>
        <taxon>Pocilloporidae</taxon>
        <taxon>Pocillopora</taxon>
    </lineage>
</organism>
<proteinExistence type="predicted"/>
<dbReference type="PROSITE" id="PS01186">
    <property type="entry name" value="EGF_2"/>
    <property type="match status" value="1"/>
</dbReference>
<dbReference type="SUPFAM" id="SSF57196">
    <property type="entry name" value="EGF/Laminin"/>
    <property type="match status" value="1"/>
</dbReference>
<evidence type="ECO:0000313" key="5">
    <source>
        <dbReference type="Proteomes" id="UP001159428"/>
    </source>
</evidence>
<evidence type="ECO:0000256" key="1">
    <source>
        <dbReference type="PROSITE-ProRule" id="PRU00076"/>
    </source>
</evidence>